<dbReference type="RefSeq" id="XP_024576283.1">
    <property type="nucleotide sequence ID" value="XM_024725513.1"/>
</dbReference>
<evidence type="ECO:0000256" key="3">
    <source>
        <dbReference type="ARBA" id="ARBA00022989"/>
    </source>
</evidence>
<evidence type="ECO:0000256" key="2">
    <source>
        <dbReference type="ARBA" id="ARBA00022692"/>
    </source>
</evidence>
<dbReference type="Proteomes" id="UP000054928">
    <property type="component" value="Unassembled WGS sequence"/>
</dbReference>
<dbReference type="Pfam" id="PF04547">
    <property type="entry name" value="Anoctamin"/>
    <property type="match status" value="1"/>
</dbReference>
<keyword evidence="4 5" id="KW-0472">Membrane</keyword>
<sequence length="1014" mass="115900">MESSASTTKAAADAVSQALEEIQLPPMRKPSIPIVYTKRQTSSQDVAMINTFYKFQSAPFRSISFGMPWNNPHTKHSVQKKKETIHVSKRSDTESKNTIGMIKEPIKADSDRFISMSGKNQDQWQQREQNCQQNTELDVKDDCKVGSSLNFVTTLDKKSIESVQQVEMTLTKAPFTASPRSALRRKQAQLEPQSLTLDISSTSSLEHSKTLLSQESNDNVRVHFDNIVENCIGLNEKELEHPLSLAPSTLIENSSPRSIDNPDPSRIASRQEDEFDFAILLKPSKFEESIDFQPHDLEFPDKWNPVTGECTNDRATIVRRIRQTGLHVKRLLSLDGKQSLLKVRAPQRILELGAERLRLRKKRKFDHVWMVFTCQLRTSFADFDSTRQCLNFLDREKQSIVHALLTASESEGGAGLNETCSLAARYVLQMYPLHKQDLARLQTQWVTFWRTTLFSTNATPTIGCNILDQPLDNVAQYFGERVTFYFAWMELYTRWLVVPSIAGVLLFSLQVSSHHLDHPAAPGYALFMALWTSAFLIAWRRRAATLAYHWGTWGYEDEEVTRPAFYGDSSGSLHDLKDRNDCTPRERHYALWKRAAKYSLTFPCVATSIVAVVTVAYVAFSTRDRLEADSLKTKHEAALIGDKIQKTGTITLDDLRALAHLGVRWDFWIYLLLTPLLYGLFIPLLDAAFTRAARCLNNWENHRTESRYQSHLILKVFSFRFVHVFASLYYYAFAPHTQSVSSLKNEDGTKSDGMVRVALQLASFMVTGQLWKNVMETLFPFIQRRLQARSKKRASNEKFKQSTIFNSLTTGPCRPRSTARKRMPEIGKRTNAVIHAQCVRLEQASDRAWEEANLKHYDTFEDYTEMLVQFGYVSFFSLAFPLAPLLALLNNLIELRTDAFKLCHTRQRPLAHKASGIGVWLHVLQIMSVLAVVTNCFQLAYSTSLFERAFPFITSTEKVWIVFGIEHFLLVIQLWMTCAVPSVPRDILEKLRKERELAKYDSAQVMARLLESEG</sequence>
<dbReference type="InterPro" id="IPR049452">
    <property type="entry name" value="Anoctamin_TM"/>
</dbReference>
<dbReference type="InterPro" id="IPR007632">
    <property type="entry name" value="Anoctamin"/>
</dbReference>
<feature type="transmembrane region" description="Helical" evidence="5">
    <location>
        <begin position="712"/>
        <end position="732"/>
    </location>
</feature>
<keyword evidence="2 5" id="KW-0812">Transmembrane</keyword>
<dbReference type="GO" id="GO:0005254">
    <property type="term" value="F:chloride channel activity"/>
    <property type="evidence" value="ECO:0007669"/>
    <property type="project" value="TreeGrafter"/>
</dbReference>
<feature type="transmembrane region" description="Helical" evidence="5">
    <location>
        <begin position="491"/>
        <end position="509"/>
    </location>
</feature>
<feature type="domain" description="Anoctamin transmembrane" evidence="6">
    <location>
        <begin position="475"/>
        <end position="994"/>
    </location>
</feature>
<feature type="transmembrane region" description="Helical" evidence="5">
    <location>
        <begin position="914"/>
        <end position="940"/>
    </location>
</feature>
<keyword evidence="3 5" id="KW-1133">Transmembrane helix</keyword>
<organism evidence="7 8">
    <name type="scientific">Plasmopara halstedii</name>
    <name type="common">Downy mildew of sunflower</name>
    <dbReference type="NCBI Taxonomy" id="4781"/>
    <lineage>
        <taxon>Eukaryota</taxon>
        <taxon>Sar</taxon>
        <taxon>Stramenopiles</taxon>
        <taxon>Oomycota</taxon>
        <taxon>Peronosporomycetes</taxon>
        <taxon>Peronosporales</taxon>
        <taxon>Peronosporaceae</taxon>
        <taxon>Plasmopara</taxon>
    </lineage>
</organism>
<dbReference type="EMBL" id="CCYD01000442">
    <property type="protein sequence ID" value="CEG39914.1"/>
    <property type="molecule type" value="Genomic_DNA"/>
</dbReference>
<dbReference type="OrthoDB" id="296386at2759"/>
<dbReference type="PANTHER" id="PTHR12308:SF73">
    <property type="entry name" value="ANOCTAMIN"/>
    <property type="match status" value="1"/>
</dbReference>
<feature type="transmembrane region" description="Helical" evidence="5">
    <location>
        <begin position="600"/>
        <end position="620"/>
    </location>
</feature>
<evidence type="ECO:0000256" key="5">
    <source>
        <dbReference type="SAM" id="Phobius"/>
    </source>
</evidence>
<feature type="transmembrane region" description="Helical" evidence="5">
    <location>
        <begin position="960"/>
        <end position="983"/>
    </location>
</feature>
<evidence type="ECO:0000313" key="8">
    <source>
        <dbReference type="Proteomes" id="UP000054928"/>
    </source>
</evidence>
<evidence type="ECO:0000256" key="1">
    <source>
        <dbReference type="ARBA" id="ARBA00004141"/>
    </source>
</evidence>
<feature type="transmembrane region" description="Helical" evidence="5">
    <location>
        <begin position="521"/>
        <end position="539"/>
    </location>
</feature>
<feature type="transmembrane region" description="Helical" evidence="5">
    <location>
        <begin position="667"/>
        <end position="689"/>
    </location>
</feature>
<dbReference type="GeneID" id="36405196"/>
<evidence type="ECO:0000313" key="7">
    <source>
        <dbReference type="EMBL" id="CEG39914.1"/>
    </source>
</evidence>
<comment type="subcellular location">
    <subcellularLocation>
        <location evidence="1">Membrane</location>
        <topology evidence="1">Multi-pass membrane protein</topology>
    </subcellularLocation>
</comment>
<feature type="transmembrane region" description="Helical" evidence="5">
    <location>
        <begin position="870"/>
        <end position="893"/>
    </location>
</feature>
<dbReference type="AlphaFoldDB" id="A0A0P1AGK8"/>
<evidence type="ECO:0000256" key="4">
    <source>
        <dbReference type="ARBA" id="ARBA00023136"/>
    </source>
</evidence>
<dbReference type="OMA" id="GTWGYED"/>
<name>A0A0P1AGK8_PLAHL</name>
<dbReference type="PANTHER" id="PTHR12308">
    <property type="entry name" value="ANOCTAMIN"/>
    <property type="match status" value="1"/>
</dbReference>
<evidence type="ECO:0000259" key="6">
    <source>
        <dbReference type="Pfam" id="PF04547"/>
    </source>
</evidence>
<accession>A0A0P1AGK8</accession>
<proteinExistence type="predicted"/>
<keyword evidence="8" id="KW-1185">Reference proteome</keyword>
<protein>
    <submittedName>
        <fullName evidence="7">Protein required for meiotic chromosome segregation</fullName>
    </submittedName>
</protein>
<reference evidence="8" key="1">
    <citation type="submission" date="2014-09" db="EMBL/GenBank/DDBJ databases">
        <authorList>
            <person name="Sharma Rahul"/>
            <person name="Thines Marco"/>
        </authorList>
    </citation>
    <scope>NUCLEOTIDE SEQUENCE [LARGE SCALE GENOMIC DNA]</scope>
</reference>
<dbReference type="GO" id="GO:0016020">
    <property type="term" value="C:membrane"/>
    <property type="evidence" value="ECO:0007669"/>
    <property type="project" value="UniProtKB-SubCell"/>
</dbReference>